<dbReference type="SUPFAM" id="SSF64182">
    <property type="entry name" value="DHH phosphoesterases"/>
    <property type="match status" value="1"/>
</dbReference>
<dbReference type="NCBIfam" id="TIGR00644">
    <property type="entry name" value="recJ"/>
    <property type="match status" value="1"/>
</dbReference>
<protein>
    <recommendedName>
        <fullName evidence="2">Single-stranded-DNA-specific exonuclease RecJ</fullName>
    </recommendedName>
</protein>
<organism evidence="10 11">
    <name type="scientific">Dellaglioa algida DSM 15638</name>
    <dbReference type="NCBI Taxonomy" id="1423719"/>
    <lineage>
        <taxon>Bacteria</taxon>
        <taxon>Bacillati</taxon>
        <taxon>Bacillota</taxon>
        <taxon>Bacilli</taxon>
        <taxon>Lactobacillales</taxon>
        <taxon>Lactobacillaceae</taxon>
        <taxon>Dellaglioa</taxon>
    </lineage>
</organism>
<dbReference type="PANTHER" id="PTHR30255:SF2">
    <property type="entry name" value="SINGLE-STRANDED-DNA-SPECIFIC EXONUCLEASE RECJ"/>
    <property type="match status" value="1"/>
</dbReference>
<evidence type="ECO:0000256" key="3">
    <source>
        <dbReference type="ARBA" id="ARBA00022722"/>
    </source>
</evidence>
<keyword evidence="11" id="KW-1185">Reference proteome</keyword>
<name>A0A0R1HJ63_9LACO</name>
<dbReference type="InterPro" id="IPR051673">
    <property type="entry name" value="SSDNA_exonuclease_RecJ"/>
</dbReference>
<dbReference type="GO" id="GO:0006310">
    <property type="term" value="P:DNA recombination"/>
    <property type="evidence" value="ECO:0007669"/>
    <property type="project" value="InterPro"/>
</dbReference>
<feature type="domain" description="DHHA1" evidence="7">
    <location>
        <begin position="346"/>
        <end position="439"/>
    </location>
</feature>
<evidence type="ECO:0000313" key="11">
    <source>
        <dbReference type="Proteomes" id="UP000051450"/>
    </source>
</evidence>
<dbReference type="Gene3D" id="3.90.1640.30">
    <property type="match status" value="1"/>
</dbReference>
<dbReference type="Pfam" id="PF02272">
    <property type="entry name" value="DHHA1"/>
    <property type="match status" value="1"/>
</dbReference>
<evidence type="ECO:0000256" key="5">
    <source>
        <dbReference type="ARBA" id="ARBA00022839"/>
    </source>
</evidence>
<dbReference type="GO" id="GO:0003676">
    <property type="term" value="F:nucleic acid binding"/>
    <property type="evidence" value="ECO:0007669"/>
    <property type="project" value="InterPro"/>
</dbReference>
<comment type="caution">
    <text evidence="10">The sequence shown here is derived from an EMBL/GenBank/DDBJ whole genome shotgun (WGS) entry which is preliminary data.</text>
</comment>
<dbReference type="Pfam" id="PF17768">
    <property type="entry name" value="RecJ_OB"/>
    <property type="match status" value="1"/>
</dbReference>
<keyword evidence="3" id="KW-0540">Nuclease</keyword>
<dbReference type="RefSeq" id="WP_057973934.1">
    <property type="nucleotide sequence ID" value="NZ_AZDI01000002.1"/>
</dbReference>
<evidence type="ECO:0000256" key="1">
    <source>
        <dbReference type="ARBA" id="ARBA00005915"/>
    </source>
</evidence>
<reference evidence="10 11" key="1">
    <citation type="journal article" date="2015" name="Genome Announc.">
        <title>Expanding the biotechnology potential of lactobacilli through comparative genomics of 213 strains and associated genera.</title>
        <authorList>
            <person name="Sun Z."/>
            <person name="Harris H.M."/>
            <person name="McCann A."/>
            <person name="Guo C."/>
            <person name="Argimon S."/>
            <person name="Zhang W."/>
            <person name="Yang X."/>
            <person name="Jeffery I.B."/>
            <person name="Cooney J.C."/>
            <person name="Kagawa T.F."/>
            <person name="Liu W."/>
            <person name="Song Y."/>
            <person name="Salvetti E."/>
            <person name="Wrobel A."/>
            <person name="Rasinkangas P."/>
            <person name="Parkhill J."/>
            <person name="Rea M.C."/>
            <person name="O'Sullivan O."/>
            <person name="Ritari J."/>
            <person name="Douillard F.P."/>
            <person name="Paul Ross R."/>
            <person name="Yang R."/>
            <person name="Briner A.E."/>
            <person name="Felis G.E."/>
            <person name="de Vos W.M."/>
            <person name="Barrangou R."/>
            <person name="Klaenhammer T.R."/>
            <person name="Caufield P.W."/>
            <person name="Cui Y."/>
            <person name="Zhang H."/>
            <person name="O'Toole P.W."/>
        </authorList>
    </citation>
    <scope>NUCLEOTIDE SEQUENCE [LARGE SCALE GENOMIC DNA]</scope>
    <source>
        <strain evidence="10 11">DSM 15638</strain>
    </source>
</reference>
<evidence type="ECO:0000259" key="9">
    <source>
        <dbReference type="Pfam" id="PF17768"/>
    </source>
</evidence>
<dbReference type="Proteomes" id="UP000051450">
    <property type="component" value="Unassembled WGS sequence"/>
</dbReference>
<dbReference type="STRING" id="1423719.FC66_GL000870"/>
<evidence type="ECO:0000259" key="7">
    <source>
        <dbReference type="Pfam" id="PF02272"/>
    </source>
</evidence>
<dbReference type="InterPro" id="IPR038763">
    <property type="entry name" value="DHH_sf"/>
</dbReference>
<evidence type="ECO:0000256" key="4">
    <source>
        <dbReference type="ARBA" id="ARBA00022801"/>
    </source>
</evidence>
<evidence type="ECO:0000259" key="8">
    <source>
        <dbReference type="Pfam" id="PF10141"/>
    </source>
</evidence>
<feature type="domain" description="Single-stranded-DNA-specific exonuclease RecJ C-terminal" evidence="8">
    <location>
        <begin position="570"/>
        <end position="768"/>
    </location>
</feature>
<gene>
    <name evidence="10" type="ORF">FC66_GL000870</name>
</gene>
<dbReference type="GO" id="GO:0008409">
    <property type="term" value="F:5'-3' exonuclease activity"/>
    <property type="evidence" value="ECO:0007669"/>
    <property type="project" value="InterPro"/>
</dbReference>
<accession>A0A0R1HJ63</accession>
<evidence type="ECO:0000313" key="10">
    <source>
        <dbReference type="EMBL" id="KRK46367.1"/>
    </source>
</evidence>
<keyword evidence="4" id="KW-0378">Hydrolase</keyword>
<evidence type="ECO:0000256" key="2">
    <source>
        <dbReference type="ARBA" id="ARBA00019841"/>
    </source>
</evidence>
<feature type="domain" description="DDH" evidence="6">
    <location>
        <begin position="83"/>
        <end position="227"/>
    </location>
</feature>
<dbReference type="GO" id="GO:0006281">
    <property type="term" value="P:DNA repair"/>
    <property type="evidence" value="ECO:0007669"/>
    <property type="project" value="InterPro"/>
</dbReference>
<dbReference type="InterPro" id="IPR003156">
    <property type="entry name" value="DHHA1_dom"/>
</dbReference>
<proteinExistence type="inferred from homology"/>
<dbReference type="InterPro" id="IPR041122">
    <property type="entry name" value="RecJ_OB"/>
</dbReference>
<feature type="domain" description="RecJ OB" evidence="9">
    <location>
        <begin position="458"/>
        <end position="562"/>
    </location>
</feature>
<keyword evidence="5 10" id="KW-0269">Exonuclease</keyword>
<dbReference type="InterPro" id="IPR018779">
    <property type="entry name" value="RecJ_C"/>
</dbReference>
<dbReference type="PATRIC" id="fig|1423719.4.peg.882"/>
<dbReference type="Pfam" id="PF10141">
    <property type="entry name" value="ssDNA-exonuc_C"/>
    <property type="match status" value="1"/>
</dbReference>
<dbReference type="Pfam" id="PF01368">
    <property type="entry name" value="DHH"/>
    <property type="match status" value="1"/>
</dbReference>
<dbReference type="AlphaFoldDB" id="A0A0R1HJ63"/>
<sequence length="776" mass="86804">MIEAKYNWKLLDQDDETIPSEVFENIQLDRSLIALLWSRGFTSQKAITDFLNAGAENIHDPMLMNDMSRGIERIRQAIVENQKITIYGDYDADGLTSTSIMFEVLSDMGANVETYIPNRFIDGYGPNVAAYQKLIDNGTNLIVTVDNGVSGNEAIEFAQSQGVDVVVTDHHELPETLPNAYAIIHPRYPGGNYPFGDLSGAGVAFKVASALTGELSEELLDLVAIGTVADLVSVTDENRALVSFGLKVLQQTLRPGLISLMEVAGLSQETVDEKDIGFGIAPRLNAVGRLGDANIGVELLTSLDDERAQELANFVQSENVRRQKIVSDISELALNQAELESNKSKKTLVLFGEDWHEGVLGIVASRVVEATGKPTIVLNLDIKKRQAKGSGRSVSDFHLYNAINNHKEITSHFGGHHMAVGLTLPTESLDQFGAVLENEANAQGLQPGNKSDKVITSVLNIDQLTLDFYKDIEKLKPFGMGNEKPVFEIDYKVMQNVKAIGKTGNHLKFELIGERERISGISFSNGKYVEDLQNASNKIKIIGEVEKNVWMNKTSLQLMIQDIKSEGTTIIDARTDHVTKDLFRSEGIYIFWNRKHYEQLERFASSKKIFKLANQIKSVTDFDKQKTIVFVDCPSSLEQLSTILRITDIDKVIAVFFKTDSAYLDGMPTREQYANLYKFVVSHKDVDINNQLIVLSDFLKIKKNLLIFMIKVFLEMEFVKIKDGLMTGQKVANKTSIEETIEYGLRNNRMLAEEKLIYSKENDMKKWILSQMNIED</sequence>
<dbReference type="Gene3D" id="3.10.310.30">
    <property type="match status" value="1"/>
</dbReference>
<dbReference type="EMBL" id="AZDI01000002">
    <property type="protein sequence ID" value="KRK46367.1"/>
    <property type="molecule type" value="Genomic_DNA"/>
</dbReference>
<comment type="similarity">
    <text evidence="1">Belongs to the RecJ family.</text>
</comment>
<dbReference type="InterPro" id="IPR004610">
    <property type="entry name" value="RecJ"/>
</dbReference>
<dbReference type="OrthoDB" id="9809852at2"/>
<dbReference type="PANTHER" id="PTHR30255">
    <property type="entry name" value="SINGLE-STRANDED-DNA-SPECIFIC EXONUCLEASE RECJ"/>
    <property type="match status" value="1"/>
</dbReference>
<dbReference type="InterPro" id="IPR001667">
    <property type="entry name" value="DDH_dom"/>
</dbReference>
<evidence type="ECO:0000259" key="6">
    <source>
        <dbReference type="Pfam" id="PF01368"/>
    </source>
</evidence>